<evidence type="ECO:0000313" key="2">
    <source>
        <dbReference type="EMBL" id="OXE29674.1"/>
    </source>
</evidence>
<dbReference type="Gene3D" id="3.40.50.12780">
    <property type="entry name" value="N-terminal domain of ligase-like"/>
    <property type="match status" value="1"/>
</dbReference>
<dbReference type="SUPFAM" id="SSF56801">
    <property type="entry name" value="Acetyl-CoA synthetase-like"/>
    <property type="match status" value="1"/>
</dbReference>
<evidence type="ECO:0000313" key="3">
    <source>
        <dbReference type="Proteomes" id="UP000214596"/>
    </source>
</evidence>
<dbReference type="AlphaFoldDB" id="A0A227J5L4"/>
<feature type="domain" description="AMP-dependent synthetase/ligase" evidence="1">
    <location>
        <begin position="3"/>
        <end position="108"/>
    </location>
</feature>
<dbReference type="EMBL" id="NIXT01003007">
    <property type="protein sequence ID" value="OXE29674.1"/>
    <property type="molecule type" value="Genomic_DNA"/>
</dbReference>
<dbReference type="InterPro" id="IPR000873">
    <property type="entry name" value="AMP-dep_synth/lig_dom"/>
</dbReference>
<organism evidence="2 3">
    <name type="scientific">Vibrio parahaemolyticus</name>
    <dbReference type="NCBI Taxonomy" id="670"/>
    <lineage>
        <taxon>Bacteria</taxon>
        <taxon>Pseudomonadati</taxon>
        <taxon>Pseudomonadota</taxon>
        <taxon>Gammaproteobacteria</taxon>
        <taxon>Vibrionales</taxon>
        <taxon>Vibrionaceae</taxon>
        <taxon>Vibrio</taxon>
    </lineage>
</organism>
<feature type="non-terminal residue" evidence="2">
    <location>
        <position position="109"/>
    </location>
</feature>
<accession>A0A227J5L4</accession>
<gene>
    <name evidence="2" type="ORF">CA163_27390</name>
</gene>
<evidence type="ECO:0000259" key="1">
    <source>
        <dbReference type="Pfam" id="PF00501"/>
    </source>
</evidence>
<proteinExistence type="predicted"/>
<protein>
    <submittedName>
        <fullName evidence="2">Long-chain fatty acid--CoA ligase</fullName>
    </submittedName>
</protein>
<dbReference type="Pfam" id="PF00501">
    <property type="entry name" value="AMP-binding"/>
    <property type="match status" value="1"/>
</dbReference>
<sequence length="109" mass="11270">NITGVYVPLMLGVTSSILPGEQTGLLGSSQFEPRLFAQALATIKPESLVLTPALLLALIHIAKQQPSLVGSLKFVAVGGARVSSQLINTAHALNIPAFEGYGLSECGSV</sequence>
<reference evidence="2 3" key="1">
    <citation type="journal article" date="2017" name="Appl. Environ. Microbiol.">
        <title>Parallel evolution of two clades of a major Atlantic endemic Vibrio parahaemolyticus pathogen lineage by independent acquisition of related pathogenicity islands.</title>
        <authorList>
            <person name="Xu F."/>
            <person name="Gonzalez-Escalona N."/>
            <person name="Drees K.P."/>
            <person name="Sebra R.P."/>
            <person name="Cooper V.S."/>
            <person name="Jones S.H."/>
            <person name="Whistler C.A."/>
        </authorList>
    </citation>
    <scope>NUCLEOTIDE SEQUENCE [LARGE SCALE GENOMIC DNA]</scope>
    <source>
        <strain evidence="2 3">MAVP-3</strain>
    </source>
</reference>
<dbReference type="Proteomes" id="UP000214596">
    <property type="component" value="Unassembled WGS sequence"/>
</dbReference>
<dbReference type="GO" id="GO:0016874">
    <property type="term" value="F:ligase activity"/>
    <property type="evidence" value="ECO:0007669"/>
    <property type="project" value="UniProtKB-KW"/>
</dbReference>
<keyword evidence="2" id="KW-0436">Ligase</keyword>
<feature type="non-terminal residue" evidence="2">
    <location>
        <position position="1"/>
    </location>
</feature>
<name>A0A227J5L4_VIBPH</name>
<dbReference type="InterPro" id="IPR042099">
    <property type="entry name" value="ANL_N_sf"/>
</dbReference>
<comment type="caution">
    <text evidence="2">The sequence shown here is derived from an EMBL/GenBank/DDBJ whole genome shotgun (WGS) entry which is preliminary data.</text>
</comment>